<evidence type="ECO:0000313" key="1">
    <source>
        <dbReference type="EMBL" id="WAW15313.1"/>
    </source>
</evidence>
<dbReference type="InterPro" id="IPR058292">
    <property type="entry name" value="DUF7986"/>
</dbReference>
<keyword evidence="2" id="KW-1185">Reference proteome</keyword>
<dbReference type="Pfam" id="PF02810">
    <property type="entry name" value="SEC-C"/>
    <property type="match status" value="1"/>
</dbReference>
<sequence>MLNRNDLCHCGSGKKYKKCCMEKDKLNKVDELNNKALQSKKNKIDKKYSQTILKLSQSLENLIQSDEKFAKMEEDAREYLFNGVKIKNVAANRFFASYFSYDFYVDNYNTPAIYAIKHGKFKEDEKRIVYSCVNSYPSLFEIAEIGEREVDIKDVITGKVYKTLDENILGDFKTGDYLLGRPVNIDGIYILIDLTIRIHEETKDIIYNAIMDAYEKNKENIADIEYFISINAVFFYKYMLQLLQLSDYQDEEMEKNIEEMGIDENTVNVEHNESDDNKLVILLEENIKDKDTLNEIMKLWSRVNEDITVNNTEAGWASALEYNYKKSIGESVTQANIATKYGVSVSTLAKRNKEITSILGK</sequence>
<reference evidence="1" key="1">
    <citation type="submission" date="2022-12" db="EMBL/GenBank/DDBJ databases">
        <title>Peptostreptococcus.</title>
        <authorList>
            <person name="Lee S.H."/>
        </authorList>
    </citation>
    <scope>NUCLEOTIDE SEQUENCE</scope>
    <source>
        <strain evidence="1">CBA3647</strain>
    </source>
</reference>
<dbReference type="Pfam" id="PF25948">
    <property type="entry name" value="DUF7986"/>
    <property type="match status" value="1"/>
</dbReference>
<gene>
    <name evidence="1" type="ORF">O0R46_02340</name>
</gene>
<dbReference type="EMBL" id="CP114052">
    <property type="protein sequence ID" value="WAW15313.1"/>
    <property type="molecule type" value="Genomic_DNA"/>
</dbReference>
<dbReference type="SUPFAM" id="SSF103642">
    <property type="entry name" value="Sec-C motif"/>
    <property type="match status" value="1"/>
</dbReference>
<organism evidence="1 2">
    <name type="scientific">Peptostreptococcus equinus</name>
    <dbReference type="NCBI Taxonomy" id="3003601"/>
    <lineage>
        <taxon>Bacteria</taxon>
        <taxon>Bacillati</taxon>
        <taxon>Bacillota</taxon>
        <taxon>Clostridia</taxon>
        <taxon>Peptostreptococcales</taxon>
        <taxon>Peptostreptococcaceae</taxon>
        <taxon>Peptostreptococcus</taxon>
    </lineage>
</organism>
<dbReference type="InterPro" id="IPR004027">
    <property type="entry name" value="SEC_C_motif"/>
</dbReference>
<dbReference type="Gene3D" id="3.10.450.50">
    <property type="match status" value="1"/>
</dbReference>
<accession>A0ABY7JPL9</accession>
<proteinExistence type="predicted"/>
<dbReference type="Proteomes" id="UP001164187">
    <property type="component" value="Chromosome"/>
</dbReference>
<protein>
    <submittedName>
        <fullName evidence="1">SEC-C domain-containing protein</fullName>
    </submittedName>
</protein>
<name>A0ABY7JPL9_9FIRM</name>
<evidence type="ECO:0000313" key="2">
    <source>
        <dbReference type="Proteomes" id="UP001164187"/>
    </source>
</evidence>
<dbReference type="RefSeq" id="WP_269311984.1">
    <property type="nucleotide sequence ID" value="NZ_CP114052.1"/>
</dbReference>